<dbReference type="RefSeq" id="WP_115096507.1">
    <property type="nucleotide sequence ID" value="NZ_UGTF01000002.1"/>
</dbReference>
<protein>
    <submittedName>
        <fullName evidence="1">Uncharacterized protein</fullName>
    </submittedName>
</protein>
<dbReference type="AlphaFoldDB" id="A0A379E6F7"/>
<gene>
    <name evidence="1" type="ORF">NCTC11632_00372</name>
</gene>
<reference evidence="1 2" key="1">
    <citation type="submission" date="2018-06" db="EMBL/GenBank/DDBJ databases">
        <authorList>
            <consortium name="Pathogen Informatics"/>
            <person name="Doyle S."/>
        </authorList>
    </citation>
    <scope>NUCLEOTIDE SEQUENCE [LARGE SCALE GENOMIC DNA]</scope>
    <source>
        <strain evidence="1 2">NCTC11632</strain>
    </source>
</reference>
<dbReference type="EMBL" id="UGTF01000002">
    <property type="protein sequence ID" value="SUB88303.1"/>
    <property type="molecule type" value="Genomic_DNA"/>
</dbReference>
<proteinExistence type="predicted"/>
<evidence type="ECO:0000313" key="1">
    <source>
        <dbReference type="EMBL" id="SUB88303.1"/>
    </source>
</evidence>
<evidence type="ECO:0000313" key="2">
    <source>
        <dbReference type="Proteomes" id="UP000254156"/>
    </source>
</evidence>
<sequence>MPTNSFDKYSRFRPDALSRTFGVNLFLSDKDRQDESVQFKSKVVYCGEPDSGTYYFDLYKLDFIASTDYMGEHLFSLLWDSISPLYPFTAILDRTGQLNAITAFGVEQRWEKVKKELRKRYAGMEVEAYISAMDDVILYDQDTMYRMVMDDFFFSHLLQFRYDSVRKGSESSFVISSPLLPHKPPLMYQVIQQIRKHPDEDENILQVCQEGTLLGTKRYKDLFFADHPEYEMLDQEVNGTLSFLYEVAVDSLSINSMEGVVELRCGKTVLQKTRMTAFYLEEESVDAEPMKYINNLKNDGFMIKPENDDL</sequence>
<dbReference type="Proteomes" id="UP000254156">
    <property type="component" value="Unassembled WGS sequence"/>
</dbReference>
<organism evidence="1 2">
    <name type="scientific">Porphyromonas macacae</name>
    <dbReference type="NCBI Taxonomy" id="28115"/>
    <lineage>
        <taxon>Bacteria</taxon>
        <taxon>Pseudomonadati</taxon>
        <taxon>Bacteroidota</taxon>
        <taxon>Bacteroidia</taxon>
        <taxon>Bacteroidales</taxon>
        <taxon>Porphyromonadaceae</taxon>
        <taxon>Porphyromonas</taxon>
    </lineage>
</organism>
<name>A0A379E6F7_9PORP</name>
<accession>A0A379E6F7</accession>